<evidence type="ECO:0000259" key="3">
    <source>
        <dbReference type="PROSITE" id="PS01031"/>
    </source>
</evidence>
<dbReference type="Gene3D" id="2.60.40.790">
    <property type="match status" value="1"/>
</dbReference>
<dbReference type="EMBL" id="JAGIOH010000001">
    <property type="protein sequence ID" value="MBP2404453.1"/>
    <property type="molecule type" value="Genomic_DNA"/>
</dbReference>
<evidence type="ECO:0000256" key="2">
    <source>
        <dbReference type="RuleBase" id="RU003616"/>
    </source>
</evidence>
<organism evidence="4 5">
    <name type="scientific">Streptomyces syringium</name>
    <dbReference type="NCBI Taxonomy" id="76729"/>
    <lineage>
        <taxon>Bacteria</taxon>
        <taxon>Bacillati</taxon>
        <taxon>Actinomycetota</taxon>
        <taxon>Actinomycetes</taxon>
        <taxon>Kitasatosporales</taxon>
        <taxon>Streptomycetaceae</taxon>
        <taxon>Streptomyces</taxon>
    </lineage>
</organism>
<evidence type="ECO:0000313" key="4">
    <source>
        <dbReference type="EMBL" id="MBP2404453.1"/>
    </source>
</evidence>
<keyword evidence="5" id="KW-1185">Reference proteome</keyword>
<accession>A0ABS4Y6N8</accession>
<dbReference type="Proteomes" id="UP001519291">
    <property type="component" value="Unassembled WGS sequence"/>
</dbReference>
<dbReference type="SUPFAM" id="SSF49764">
    <property type="entry name" value="HSP20-like chaperones"/>
    <property type="match status" value="1"/>
</dbReference>
<dbReference type="InterPro" id="IPR002068">
    <property type="entry name" value="A-crystallin/Hsp20_dom"/>
</dbReference>
<dbReference type="InterPro" id="IPR031107">
    <property type="entry name" value="Small_HSP"/>
</dbReference>
<sequence>MLMRTDPFRDLDRLTRQVFGTEARPAAMPMDAYRVGDEFVVQFDLPGVDPETIDLDIERNVLSIHAERRKTAPEGAELIVEERPTGTFSRQLFLGDTLETDRIDASYDLGVLTLRIPVAEEAKPRKITISGGGGRRQLAG</sequence>
<feature type="domain" description="SHSP" evidence="3">
    <location>
        <begin position="21"/>
        <end position="132"/>
    </location>
</feature>
<protein>
    <submittedName>
        <fullName evidence="4">HSP20 family protein</fullName>
    </submittedName>
</protein>
<proteinExistence type="inferred from homology"/>
<dbReference type="Pfam" id="PF00011">
    <property type="entry name" value="HSP20"/>
    <property type="match status" value="1"/>
</dbReference>
<evidence type="ECO:0000256" key="1">
    <source>
        <dbReference type="PROSITE-ProRule" id="PRU00285"/>
    </source>
</evidence>
<dbReference type="InterPro" id="IPR008978">
    <property type="entry name" value="HSP20-like_chaperone"/>
</dbReference>
<comment type="similarity">
    <text evidence="1 2">Belongs to the small heat shock protein (HSP20) family.</text>
</comment>
<name>A0ABS4Y6N8_9ACTN</name>
<dbReference type="GeneID" id="91570800"/>
<dbReference type="PROSITE" id="PS01031">
    <property type="entry name" value="SHSP"/>
    <property type="match status" value="1"/>
</dbReference>
<dbReference type="CDD" id="cd06464">
    <property type="entry name" value="ACD_sHsps-like"/>
    <property type="match status" value="1"/>
</dbReference>
<evidence type="ECO:0000313" key="5">
    <source>
        <dbReference type="Proteomes" id="UP001519291"/>
    </source>
</evidence>
<gene>
    <name evidence="4" type="ORF">JO379_003922</name>
</gene>
<dbReference type="RefSeq" id="WP_130879295.1">
    <property type="nucleotide sequence ID" value="NZ_JAGIOH010000001.1"/>
</dbReference>
<comment type="caution">
    <text evidence="4">The sequence shown here is derived from an EMBL/GenBank/DDBJ whole genome shotgun (WGS) entry which is preliminary data.</text>
</comment>
<dbReference type="PANTHER" id="PTHR11527">
    <property type="entry name" value="HEAT-SHOCK PROTEIN 20 FAMILY MEMBER"/>
    <property type="match status" value="1"/>
</dbReference>
<reference evidence="4 5" key="1">
    <citation type="submission" date="2021-03" db="EMBL/GenBank/DDBJ databases">
        <title>Sequencing the genomes of 1000 actinobacteria strains.</title>
        <authorList>
            <person name="Klenk H.-P."/>
        </authorList>
    </citation>
    <scope>NUCLEOTIDE SEQUENCE [LARGE SCALE GENOMIC DNA]</scope>
    <source>
        <strain evidence="4 5">DSM 41480</strain>
    </source>
</reference>